<evidence type="ECO:0000313" key="1">
    <source>
        <dbReference type="EMBL" id="CDG99385.1"/>
    </source>
</evidence>
<protein>
    <submittedName>
        <fullName evidence="1">Uncharacterized protein</fullName>
    </submittedName>
</protein>
<gene>
    <name evidence="1" type="ORF">XBP1_930100</name>
</gene>
<reference evidence="1" key="1">
    <citation type="submission" date="2013-07" db="EMBL/GenBank/DDBJ databases">
        <title>Sub-species coevolution in mutualistic symbiosis.</title>
        <authorList>
            <person name="Murfin K."/>
            <person name="Klassen J."/>
            <person name="Lee M."/>
            <person name="Forst S."/>
            <person name="Stock P."/>
            <person name="Goodrich-Blair H."/>
        </authorList>
    </citation>
    <scope>NUCLEOTIDE SEQUENCE [LARGE SCALE GENOMIC DNA]</scope>
    <source>
        <strain evidence="1">Puntauvense</strain>
    </source>
</reference>
<dbReference type="EMBL" id="CBSW010000302">
    <property type="protein sequence ID" value="CDG99385.1"/>
    <property type="molecule type" value="Genomic_DNA"/>
</dbReference>
<name>A0A077NNZ2_XENBV</name>
<organism evidence="1">
    <name type="scientific">Xenorhabdus bovienii str. puntauvense</name>
    <dbReference type="NCBI Taxonomy" id="1398201"/>
    <lineage>
        <taxon>Bacteria</taxon>
        <taxon>Pseudomonadati</taxon>
        <taxon>Pseudomonadota</taxon>
        <taxon>Gammaproteobacteria</taxon>
        <taxon>Enterobacterales</taxon>
        <taxon>Morganellaceae</taxon>
        <taxon>Xenorhabdus</taxon>
    </lineage>
</organism>
<dbReference type="HOGENOM" id="CLU_2412483_0_0_6"/>
<dbReference type="Proteomes" id="UP000028511">
    <property type="component" value="Unassembled WGS sequence"/>
</dbReference>
<comment type="caution">
    <text evidence="1">The sequence shown here is derived from an EMBL/GenBank/DDBJ whole genome shotgun (WGS) entry which is preliminary data.</text>
</comment>
<dbReference type="RefSeq" id="WP_038202066.1">
    <property type="nucleotide sequence ID" value="NZ_CAWLWN010000086.1"/>
</dbReference>
<accession>A0A077NNZ2</accession>
<proteinExistence type="predicted"/>
<sequence>MLAETRGNKQFKGSYPFHFMAVLGTIVGQDQQRKAAIISDVSEPTRDEGAELPRVGNLALRIISSNNEVRDHDYTVERYRLGRVVAQPRAVS</sequence>
<dbReference type="AlphaFoldDB" id="A0A077NNZ2"/>